<sequence>MRHYDLDLQPKDEMPCLGNRFETDQITLDLNTADPFSVNFACPGQVFSLQLGPRHYSIALNSDRLQKRQLTAGSITFSPKNTTVKSQTGKINSEFLAFSIKDALFVEAMDAANCSETQIRPIYDFHHPDNAALGSLLRRFILQPAGRSQLYAETLCTLLLHNLMVGLYNQYEDIPSQLSSPSIKLVCDYIEENLAQNISLKELACLANMDQYRFSRSFKAKMGVSPYAYVLERRIASARKLIENSQLSLAEIAYDTGFSSQSHMTTTFKKRLGITPGVLR</sequence>
<keyword evidence="6" id="KW-1185">Reference proteome</keyword>
<dbReference type="InterPro" id="IPR009057">
    <property type="entry name" value="Homeodomain-like_sf"/>
</dbReference>
<dbReference type="InterPro" id="IPR050204">
    <property type="entry name" value="AraC_XylS_family_regulators"/>
</dbReference>
<dbReference type="GO" id="GO:0003700">
    <property type="term" value="F:DNA-binding transcription factor activity"/>
    <property type="evidence" value="ECO:0007669"/>
    <property type="project" value="InterPro"/>
</dbReference>
<dbReference type="InterPro" id="IPR018060">
    <property type="entry name" value="HTH_AraC"/>
</dbReference>
<comment type="caution">
    <text evidence="5">The sequence shown here is derived from an EMBL/GenBank/DDBJ whole genome shotgun (WGS) entry which is preliminary data.</text>
</comment>
<dbReference type="SUPFAM" id="SSF46689">
    <property type="entry name" value="Homeodomain-like"/>
    <property type="match status" value="2"/>
</dbReference>
<protein>
    <submittedName>
        <fullName evidence="5">Helix-turn-helix transcriptional regulator</fullName>
    </submittedName>
</protein>
<evidence type="ECO:0000256" key="2">
    <source>
        <dbReference type="ARBA" id="ARBA00023125"/>
    </source>
</evidence>
<keyword evidence="2" id="KW-0238">DNA-binding</keyword>
<feature type="domain" description="HTH araC/xylS-type" evidence="4">
    <location>
        <begin position="184"/>
        <end position="280"/>
    </location>
</feature>
<accession>A0A928ZST8</accession>
<dbReference type="SMART" id="SM00342">
    <property type="entry name" value="HTH_ARAC"/>
    <property type="match status" value="1"/>
</dbReference>
<evidence type="ECO:0000313" key="6">
    <source>
        <dbReference type="Proteomes" id="UP000615026"/>
    </source>
</evidence>
<dbReference type="RefSeq" id="WP_193992785.1">
    <property type="nucleotide sequence ID" value="NZ_JADEXP010000059.1"/>
</dbReference>
<evidence type="ECO:0000256" key="1">
    <source>
        <dbReference type="ARBA" id="ARBA00023015"/>
    </source>
</evidence>
<dbReference type="Pfam" id="PF12833">
    <property type="entry name" value="HTH_18"/>
    <property type="match status" value="1"/>
</dbReference>
<gene>
    <name evidence="5" type="ORF">IQ260_09095</name>
</gene>
<organism evidence="5 6">
    <name type="scientific">Leptolyngbya cf. ectocarpi LEGE 11479</name>
    <dbReference type="NCBI Taxonomy" id="1828722"/>
    <lineage>
        <taxon>Bacteria</taxon>
        <taxon>Bacillati</taxon>
        <taxon>Cyanobacteriota</taxon>
        <taxon>Cyanophyceae</taxon>
        <taxon>Leptolyngbyales</taxon>
        <taxon>Leptolyngbyaceae</taxon>
        <taxon>Leptolyngbya group</taxon>
        <taxon>Leptolyngbya</taxon>
    </lineage>
</organism>
<dbReference type="Proteomes" id="UP000615026">
    <property type="component" value="Unassembled WGS sequence"/>
</dbReference>
<dbReference type="PANTHER" id="PTHR46796">
    <property type="entry name" value="HTH-TYPE TRANSCRIPTIONAL ACTIVATOR RHAS-RELATED"/>
    <property type="match status" value="1"/>
</dbReference>
<reference evidence="5" key="1">
    <citation type="submission" date="2020-10" db="EMBL/GenBank/DDBJ databases">
        <authorList>
            <person name="Castelo-Branco R."/>
            <person name="Eusebio N."/>
            <person name="Adriana R."/>
            <person name="Vieira A."/>
            <person name="Brugerolle De Fraissinette N."/>
            <person name="Rezende De Castro R."/>
            <person name="Schneider M.P."/>
            <person name="Vasconcelos V."/>
            <person name="Leao P.N."/>
        </authorList>
    </citation>
    <scope>NUCLEOTIDE SEQUENCE</scope>
    <source>
        <strain evidence="5">LEGE 11479</strain>
    </source>
</reference>
<dbReference type="PANTHER" id="PTHR46796:SF6">
    <property type="entry name" value="ARAC SUBFAMILY"/>
    <property type="match status" value="1"/>
</dbReference>
<dbReference type="AlphaFoldDB" id="A0A928ZST8"/>
<evidence type="ECO:0000256" key="3">
    <source>
        <dbReference type="ARBA" id="ARBA00023163"/>
    </source>
</evidence>
<keyword evidence="3" id="KW-0804">Transcription</keyword>
<evidence type="ECO:0000259" key="4">
    <source>
        <dbReference type="PROSITE" id="PS01124"/>
    </source>
</evidence>
<dbReference type="PROSITE" id="PS01124">
    <property type="entry name" value="HTH_ARAC_FAMILY_2"/>
    <property type="match status" value="1"/>
</dbReference>
<dbReference type="GO" id="GO:0043565">
    <property type="term" value="F:sequence-specific DNA binding"/>
    <property type="evidence" value="ECO:0007669"/>
    <property type="project" value="InterPro"/>
</dbReference>
<keyword evidence="1" id="KW-0805">Transcription regulation</keyword>
<proteinExistence type="predicted"/>
<dbReference type="Gene3D" id="1.10.10.60">
    <property type="entry name" value="Homeodomain-like"/>
    <property type="match status" value="2"/>
</dbReference>
<evidence type="ECO:0000313" key="5">
    <source>
        <dbReference type="EMBL" id="MBE9066807.1"/>
    </source>
</evidence>
<name>A0A928ZST8_LEPEC</name>
<dbReference type="EMBL" id="JADEXP010000059">
    <property type="protein sequence ID" value="MBE9066807.1"/>
    <property type="molecule type" value="Genomic_DNA"/>
</dbReference>